<keyword evidence="3" id="KW-0804">Transcription</keyword>
<organism evidence="5 6">
    <name type="scientific">Amycolatopsis deserti</name>
    <dbReference type="NCBI Taxonomy" id="185696"/>
    <lineage>
        <taxon>Bacteria</taxon>
        <taxon>Bacillati</taxon>
        <taxon>Actinomycetota</taxon>
        <taxon>Actinomycetes</taxon>
        <taxon>Pseudonocardiales</taxon>
        <taxon>Pseudonocardiaceae</taxon>
        <taxon>Amycolatopsis</taxon>
    </lineage>
</organism>
<sequence length="264" mass="29008">MSRHAGATSDDKRHYERAFRVLEGVDDAPDLETFKSALVDTLAEVYHVRSTTFFVGRTAQLACADPAPTLIGFTRHLLPEYQERWFSSDIFGSAEAFRSLSTSRVATLAEINGEKPENRQYITNYLGRHGMHSAAAICLDVRGGRKALVGLFDHDPDRIGPGEMFSLRLLARPLNQIARHLPETSPETRSGHLQLKKLSPRQAEVARLVGEGFSNAAIGDILHLRPESVKKYVTRILAICGLSNRTELAIAVRGVAQTSSGTSA</sequence>
<keyword evidence="6" id="KW-1185">Reference proteome</keyword>
<name>A0ABQ3IK94_9PSEU</name>
<dbReference type="Pfam" id="PF00196">
    <property type="entry name" value="GerE"/>
    <property type="match status" value="1"/>
</dbReference>
<evidence type="ECO:0000256" key="2">
    <source>
        <dbReference type="ARBA" id="ARBA00023125"/>
    </source>
</evidence>
<keyword evidence="1" id="KW-0805">Transcription regulation</keyword>
<comment type="caution">
    <text evidence="5">The sequence shown here is derived from an EMBL/GenBank/DDBJ whole genome shotgun (WGS) entry which is preliminary data.</text>
</comment>
<dbReference type="InterPro" id="IPR016032">
    <property type="entry name" value="Sig_transdc_resp-reg_C-effctor"/>
</dbReference>
<keyword evidence="2" id="KW-0238">DNA-binding</keyword>
<dbReference type="EMBL" id="BNAU01000001">
    <property type="protein sequence ID" value="GHE84371.1"/>
    <property type="molecule type" value="Genomic_DNA"/>
</dbReference>
<dbReference type="Gene3D" id="1.10.10.10">
    <property type="entry name" value="Winged helix-like DNA-binding domain superfamily/Winged helix DNA-binding domain"/>
    <property type="match status" value="1"/>
</dbReference>
<dbReference type="SMART" id="SM00421">
    <property type="entry name" value="HTH_LUXR"/>
    <property type="match status" value="1"/>
</dbReference>
<dbReference type="PANTHER" id="PTHR44688:SF16">
    <property type="entry name" value="DNA-BINDING TRANSCRIPTIONAL ACTIVATOR DEVR_DOSR"/>
    <property type="match status" value="1"/>
</dbReference>
<accession>A0ABQ3IK94</accession>
<dbReference type="SUPFAM" id="SSF46894">
    <property type="entry name" value="C-terminal effector domain of the bipartite response regulators"/>
    <property type="match status" value="1"/>
</dbReference>
<feature type="domain" description="HTH luxR-type" evidence="4">
    <location>
        <begin position="191"/>
        <end position="256"/>
    </location>
</feature>
<protein>
    <recommendedName>
        <fullName evidence="4">HTH luxR-type domain-containing protein</fullName>
    </recommendedName>
</protein>
<evidence type="ECO:0000313" key="6">
    <source>
        <dbReference type="Proteomes" id="UP000605897"/>
    </source>
</evidence>
<dbReference type="RefSeq" id="WP_191243675.1">
    <property type="nucleotide sequence ID" value="NZ_BNAU01000001.1"/>
</dbReference>
<dbReference type="Proteomes" id="UP000605897">
    <property type="component" value="Unassembled WGS sequence"/>
</dbReference>
<evidence type="ECO:0000259" key="4">
    <source>
        <dbReference type="PROSITE" id="PS50043"/>
    </source>
</evidence>
<proteinExistence type="predicted"/>
<reference evidence="6" key="1">
    <citation type="journal article" date="2019" name="Int. J. Syst. Evol. Microbiol.">
        <title>The Global Catalogue of Microorganisms (GCM) 10K type strain sequencing project: providing services to taxonomists for standard genome sequencing and annotation.</title>
        <authorList>
            <consortium name="The Broad Institute Genomics Platform"/>
            <consortium name="The Broad Institute Genome Sequencing Center for Infectious Disease"/>
            <person name="Wu L."/>
            <person name="Ma J."/>
        </authorList>
    </citation>
    <scope>NUCLEOTIDE SEQUENCE [LARGE SCALE GENOMIC DNA]</scope>
    <source>
        <strain evidence="6">CGMCC 4.7677</strain>
    </source>
</reference>
<dbReference type="PANTHER" id="PTHR44688">
    <property type="entry name" value="DNA-BINDING TRANSCRIPTIONAL ACTIVATOR DEVR_DOSR"/>
    <property type="match status" value="1"/>
</dbReference>
<dbReference type="InterPro" id="IPR036388">
    <property type="entry name" value="WH-like_DNA-bd_sf"/>
</dbReference>
<dbReference type="InterPro" id="IPR000792">
    <property type="entry name" value="Tscrpt_reg_LuxR_C"/>
</dbReference>
<dbReference type="PROSITE" id="PS50043">
    <property type="entry name" value="HTH_LUXR_2"/>
    <property type="match status" value="1"/>
</dbReference>
<evidence type="ECO:0000313" key="5">
    <source>
        <dbReference type="EMBL" id="GHE84371.1"/>
    </source>
</evidence>
<evidence type="ECO:0000256" key="1">
    <source>
        <dbReference type="ARBA" id="ARBA00023015"/>
    </source>
</evidence>
<evidence type="ECO:0000256" key="3">
    <source>
        <dbReference type="ARBA" id="ARBA00023163"/>
    </source>
</evidence>
<gene>
    <name evidence="5" type="ORF">GCM10017786_15030</name>
</gene>